<dbReference type="CDD" id="cd09993">
    <property type="entry name" value="HDAC_classIV"/>
    <property type="match status" value="1"/>
</dbReference>
<keyword evidence="2" id="KW-0378">Hydrolase</keyword>
<dbReference type="RefSeq" id="WP_102244243.1">
    <property type="nucleotide sequence ID" value="NZ_CP025704.1"/>
</dbReference>
<keyword evidence="4" id="KW-1185">Reference proteome</keyword>
<evidence type="ECO:0000256" key="1">
    <source>
        <dbReference type="ARBA" id="ARBA00005947"/>
    </source>
</evidence>
<reference evidence="3 4" key="1">
    <citation type="submission" date="2018-01" db="EMBL/GenBank/DDBJ databases">
        <title>Complete genome sequence of Bacteriovorax stolpii DSM12778.</title>
        <authorList>
            <person name="Tang B."/>
            <person name="Chang J."/>
        </authorList>
    </citation>
    <scope>NUCLEOTIDE SEQUENCE [LARGE SCALE GENOMIC DNA]</scope>
    <source>
        <strain evidence="3 4">DSM 12778</strain>
    </source>
</reference>
<dbReference type="InterPro" id="IPR000286">
    <property type="entry name" value="HDACs"/>
</dbReference>
<dbReference type="AlphaFoldDB" id="A0A2K9NTX8"/>
<dbReference type="PANTHER" id="PTHR10625">
    <property type="entry name" value="HISTONE DEACETYLASE HDAC1-RELATED"/>
    <property type="match status" value="1"/>
</dbReference>
<dbReference type="InterPro" id="IPR044150">
    <property type="entry name" value="HDAC_classIV"/>
</dbReference>
<protein>
    <submittedName>
        <fullName evidence="3">Histone deacetylase</fullName>
    </submittedName>
</protein>
<evidence type="ECO:0000256" key="2">
    <source>
        <dbReference type="ARBA" id="ARBA00022801"/>
    </source>
</evidence>
<organism evidence="3 4">
    <name type="scientific">Bacteriovorax stolpii</name>
    <name type="common">Bdellovibrio stolpii</name>
    <dbReference type="NCBI Taxonomy" id="960"/>
    <lineage>
        <taxon>Bacteria</taxon>
        <taxon>Pseudomonadati</taxon>
        <taxon>Bdellovibrionota</taxon>
        <taxon>Bacteriovoracia</taxon>
        <taxon>Bacteriovoracales</taxon>
        <taxon>Bacteriovoracaceae</taxon>
        <taxon>Bacteriovorax</taxon>
    </lineage>
</organism>
<gene>
    <name evidence="3" type="ORF">C0V70_12745</name>
</gene>
<dbReference type="EMBL" id="CP025704">
    <property type="protein sequence ID" value="AUN98952.1"/>
    <property type="molecule type" value="Genomic_DNA"/>
</dbReference>
<dbReference type="SUPFAM" id="SSF52768">
    <property type="entry name" value="Arginase/deacetylase"/>
    <property type="match status" value="1"/>
</dbReference>
<dbReference type="GO" id="GO:0016787">
    <property type="term" value="F:hydrolase activity"/>
    <property type="evidence" value="ECO:0007669"/>
    <property type="project" value="UniProtKB-KW"/>
</dbReference>
<dbReference type="InterPro" id="IPR023696">
    <property type="entry name" value="Ureohydrolase_dom_sf"/>
</dbReference>
<dbReference type="Proteomes" id="UP000235584">
    <property type="component" value="Chromosome"/>
</dbReference>
<proteinExistence type="inferred from homology"/>
<dbReference type="GO" id="GO:0040029">
    <property type="term" value="P:epigenetic regulation of gene expression"/>
    <property type="evidence" value="ECO:0007669"/>
    <property type="project" value="TreeGrafter"/>
</dbReference>
<comment type="similarity">
    <text evidence="1">Belongs to the histone deacetylase family.</text>
</comment>
<dbReference type="GO" id="GO:0004407">
    <property type="term" value="F:histone deacetylase activity"/>
    <property type="evidence" value="ECO:0007669"/>
    <property type="project" value="InterPro"/>
</dbReference>
<sequence>MIFYHPDCDLRFSEYGIEIPIVDERASHVFSALKYLYPFLEYTDLKTLPRITREDLERVHNKDFIHRLLGTAGERQGEIYQCYELVNDQGKFERYNPKNQKRDWKELVETILMQVAMTYNSTKYALKNGFSYHLGGGMHHSMSFAGRGFCLVNDIVITLRKLQNEGAIKTAWIVDVDVHKGDGAPEILQNDTTIRTFSIHMKEGWPLNSGTVRDPWFIPSSIDVGIDVGEDDQYLARLESGLLEMQERFPNPDVVIVVNGADPYEHDELPSASFINLSKEQMLARDKFLYQFFKERNIPQSYVMAGGYGSKAWEIYLQFLKFVGENAPFHLK</sequence>
<dbReference type="OrthoDB" id="9808367at2"/>
<dbReference type="Pfam" id="PF00850">
    <property type="entry name" value="Hist_deacetyl"/>
    <property type="match status" value="1"/>
</dbReference>
<dbReference type="InterPro" id="IPR023801">
    <property type="entry name" value="His_deacetylse_dom"/>
</dbReference>
<evidence type="ECO:0000313" key="4">
    <source>
        <dbReference type="Proteomes" id="UP000235584"/>
    </source>
</evidence>
<evidence type="ECO:0000313" key="3">
    <source>
        <dbReference type="EMBL" id="AUN98952.1"/>
    </source>
</evidence>
<accession>A0A2K9NTX8</accession>
<name>A0A2K9NTX8_BACTC</name>
<dbReference type="InterPro" id="IPR037138">
    <property type="entry name" value="His_deacetylse_dom_sf"/>
</dbReference>
<dbReference type="PANTHER" id="PTHR10625:SF19">
    <property type="entry name" value="HISTONE DEACETYLASE 12"/>
    <property type="match status" value="1"/>
</dbReference>
<dbReference type="Gene3D" id="3.40.800.20">
    <property type="entry name" value="Histone deacetylase domain"/>
    <property type="match status" value="1"/>
</dbReference>
<dbReference type="PRINTS" id="PR01270">
    <property type="entry name" value="HDASUPER"/>
</dbReference>
<dbReference type="KEGG" id="bsto:C0V70_12745"/>